<gene>
    <name evidence="7" type="ORF">AVEN_2952_1</name>
</gene>
<feature type="chain" id="PRO_5021341219" description="Prokineticin domain-containing protein" evidence="5">
    <location>
        <begin position="22"/>
        <end position="140"/>
    </location>
</feature>
<comment type="caution">
    <text evidence="7">The sequence shown here is derived from an EMBL/GenBank/DDBJ whole genome shotgun (WGS) entry which is preliminary data.</text>
</comment>
<dbReference type="GO" id="GO:0005576">
    <property type="term" value="C:extracellular region"/>
    <property type="evidence" value="ECO:0007669"/>
    <property type="project" value="UniProtKB-SubCell"/>
</dbReference>
<keyword evidence="8" id="KW-1185">Reference proteome</keyword>
<organism evidence="7 8">
    <name type="scientific">Araneus ventricosus</name>
    <name type="common">Orbweaver spider</name>
    <name type="synonym">Epeira ventricosa</name>
    <dbReference type="NCBI Taxonomy" id="182803"/>
    <lineage>
        <taxon>Eukaryota</taxon>
        <taxon>Metazoa</taxon>
        <taxon>Ecdysozoa</taxon>
        <taxon>Arthropoda</taxon>
        <taxon>Chelicerata</taxon>
        <taxon>Arachnida</taxon>
        <taxon>Araneae</taxon>
        <taxon>Araneomorphae</taxon>
        <taxon>Entelegynae</taxon>
        <taxon>Araneoidea</taxon>
        <taxon>Araneidae</taxon>
        <taxon>Araneus</taxon>
    </lineage>
</organism>
<sequence>MSTKVLLAGLLLVSIAGYAVGCNTQADCPRHYCCAKKAFVEGEYNCVANPKKNEMCLDGGIDEVMYDGKFDITCPCDEGLHCMKFTYPDGQGGFISQDLPTCRNLTEDQEFLRQKMLTGPLSNSGPGADASSSANGRRRK</sequence>
<evidence type="ECO:0000256" key="3">
    <source>
        <dbReference type="ARBA" id="ARBA00023157"/>
    </source>
</evidence>
<accession>A0A4Y2ILD8</accession>
<keyword evidence="2" id="KW-0964">Secreted</keyword>
<reference evidence="7 8" key="1">
    <citation type="journal article" date="2019" name="Sci. Rep.">
        <title>Orb-weaving spider Araneus ventricosus genome elucidates the spidroin gene catalogue.</title>
        <authorList>
            <person name="Kono N."/>
            <person name="Nakamura H."/>
            <person name="Ohtoshi R."/>
            <person name="Moran D.A.P."/>
            <person name="Shinohara A."/>
            <person name="Yoshida Y."/>
            <person name="Fujiwara M."/>
            <person name="Mori M."/>
            <person name="Tomita M."/>
            <person name="Arakawa K."/>
        </authorList>
    </citation>
    <scope>NUCLEOTIDE SEQUENCE [LARGE SCALE GENOMIC DNA]</scope>
</reference>
<evidence type="ECO:0000313" key="7">
    <source>
        <dbReference type="EMBL" id="GBM78424.1"/>
    </source>
</evidence>
<keyword evidence="3" id="KW-1015">Disulfide bond</keyword>
<comment type="subcellular location">
    <subcellularLocation>
        <location evidence="1">Secreted</location>
    </subcellularLocation>
</comment>
<feature type="signal peptide" evidence="5">
    <location>
        <begin position="1"/>
        <end position="21"/>
    </location>
</feature>
<evidence type="ECO:0000256" key="1">
    <source>
        <dbReference type="ARBA" id="ARBA00004613"/>
    </source>
</evidence>
<feature type="region of interest" description="Disordered" evidence="4">
    <location>
        <begin position="117"/>
        <end position="140"/>
    </location>
</feature>
<evidence type="ECO:0000256" key="2">
    <source>
        <dbReference type="ARBA" id="ARBA00022525"/>
    </source>
</evidence>
<evidence type="ECO:0000313" key="8">
    <source>
        <dbReference type="Proteomes" id="UP000499080"/>
    </source>
</evidence>
<dbReference type="InterPro" id="IPR023569">
    <property type="entry name" value="Prokineticin_domain"/>
</dbReference>
<evidence type="ECO:0000256" key="4">
    <source>
        <dbReference type="SAM" id="MobiDB-lite"/>
    </source>
</evidence>
<protein>
    <recommendedName>
        <fullName evidence="6">Prokineticin domain-containing protein</fullName>
    </recommendedName>
</protein>
<evidence type="ECO:0000256" key="5">
    <source>
        <dbReference type="SAM" id="SignalP"/>
    </source>
</evidence>
<dbReference type="Proteomes" id="UP000499080">
    <property type="component" value="Unassembled WGS sequence"/>
</dbReference>
<feature type="compositionally biased region" description="Polar residues" evidence="4">
    <location>
        <begin position="120"/>
        <end position="140"/>
    </location>
</feature>
<name>A0A4Y2ILD8_ARAVE</name>
<dbReference type="Pfam" id="PF06607">
    <property type="entry name" value="Prokineticin"/>
    <property type="match status" value="1"/>
</dbReference>
<dbReference type="OrthoDB" id="6433669at2759"/>
<dbReference type="EMBL" id="BGPR01002751">
    <property type="protein sequence ID" value="GBM78424.1"/>
    <property type="molecule type" value="Genomic_DNA"/>
</dbReference>
<dbReference type="AlphaFoldDB" id="A0A4Y2ILD8"/>
<proteinExistence type="predicted"/>
<dbReference type="Gene3D" id="2.10.80.10">
    <property type="entry name" value="Lipase, subunit A"/>
    <property type="match status" value="1"/>
</dbReference>
<evidence type="ECO:0000259" key="6">
    <source>
        <dbReference type="Pfam" id="PF06607"/>
    </source>
</evidence>
<keyword evidence="5" id="KW-0732">Signal</keyword>
<feature type="domain" description="Prokineticin" evidence="6">
    <location>
        <begin position="11"/>
        <end position="86"/>
    </location>
</feature>